<accession>A0A2J6PID4</accession>
<evidence type="ECO:0000259" key="2">
    <source>
        <dbReference type="Pfam" id="PF14200"/>
    </source>
</evidence>
<reference evidence="3 4" key="1">
    <citation type="submission" date="2016-05" db="EMBL/GenBank/DDBJ databases">
        <title>A degradative enzymes factory behind the ericoid mycorrhizal symbiosis.</title>
        <authorList>
            <consortium name="DOE Joint Genome Institute"/>
            <person name="Martino E."/>
            <person name="Morin E."/>
            <person name="Grelet G."/>
            <person name="Kuo A."/>
            <person name="Kohler A."/>
            <person name="Daghino S."/>
            <person name="Barry K."/>
            <person name="Choi C."/>
            <person name="Cichocki N."/>
            <person name="Clum A."/>
            <person name="Copeland A."/>
            <person name="Hainaut M."/>
            <person name="Haridas S."/>
            <person name="Labutti K."/>
            <person name="Lindquist E."/>
            <person name="Lipzen A."/>
            <person name="Khouja H.-R."/>
            <person name="Murat C."/>
            <person name="Ohm R."/>
            <person name="Olson A."/>
            <person name="Spatafora J."/>
            <person name="Veneault-Fourrey C."/>
            <person name="Henrissat B."/>
            <person name="Grigoriev I."/>
            <person name="Martin F."/>
            <person name="Perotto S."/>
        </authorList>
    </citation>
    <scope>NUCLEOTIDE SEQUENCE [LARGE SCALE GENOMIC DNA]</scope>
    <source>
        <strain evidence="3 4">UAMH 7357</strain>
    </source>
</reference>
<feature type="signal peptide" evidence="1">
    <location>
        <begin position="1"/>
        <end position="24"/>
    </location>
</feature>
<dbReference type="InterPro" id="IPR000772">
    <property type="entry name" value="Ricin_B_lectin"/>
</dbReference>
<dbReference type="Gene3D" id="2.80.10.50">
    <property type="match status" value="1"/>
</dbReference>
<dbReference type="EMBL" id="KZ613527">
    <property type="protein sequence ID" value="PMD13780.1"/>
    <property type="molecule type" value="Genomic_DNA"/>
</dbReference>
<evidence type="ECO:0000256" key="1">
    <source>
        <dbReference type="SAM" id="SignalP"/>
    </source>
</evidence>
<keyword evidence="4" id="KW-1185">Reference proteome</keyword>
<organism evidence="3 4">
    <name type="scientific">Hyaloscypha hepaticicola</name>
    <dbReference type="NCBI Taxonomy" id="2082293"/>
    <lineage>
        <taxon>Eukaryota</taxon>
        <taxon>Fungi</taxon>
        <taxon>Dikarya</taxon>
        <taxon>Ascomycota</taxon>
        <taxon>Pezizomycotina</taxon>
        <taxon>Leotiomycetes</taxon>
        <taxon>Helotiales</taxon>
        <taxon>Hyaloscyphaceae</taxon>
        <taxon>Hyaloscypha</taxon>
    </lineage>
</organism>
<dbReference type="Proteomes" id="UP000235672">
    <property type="component" value="Unassembled WGS sequence"/>
</dbReference>
<dbReference type="OrthoDB" id="2131701at2759"/>
<evidence type="ECO:0000313" key="3">
    <source>
        <dbReference type="EMBL" id="PMD13780.1"/>
    </source>
</evidence>
<protein>
    <submittedName>
        <fullName evidence="3">Carbohydrate-binding module family 13 protein</fullName>
    </submittedName>
</protein>
<name>A0A2J6PID4_9HELO</name>
<sequence>MHFSTLASCTTLFATAAFAHPTEAKAEAYVPYAGPKTYYIQNAASGTVFDLLNGSPGPNTQINGYALNPNPHQIWQVASTGPNNEVIIINNSTGAIVSCPHSVNAPNGLYQMTGGEVPIDTYARIQESGNRQLHGLGKLQSREWDPSLVLSLPSGSWNKSKLGPALNMIWNPERVSSLILG</sequence>
<dbReference type="SUPFAM" id="SSF50370">
    <property type="entry name" value="Ricin B-like lectins"/>
    <property type="match status" value="1"/>
</dbReference>
<feature type="chain" id="PRO_5014468628" evidence="1">
    <location>
        <begin position="25"/>
        <end position="181"/>
    </location>
</feature>
<gene>
    <name evidence="3" type="ORF">NA56DRAFT_665232</name>
</gene>
<dbReference type="AlphaFoldDB" id="A0A2J6PID4"/>
<dbReference type="Pfam" id="PF14200">
    <property type="entry name" value="RicinB_lectin_2"/>
    <property type="match status" value="1"/>
</dbReference>
<keyword evidence="1" id="KW-0732">Signal</keyword>
<proteinExistence type="predicted"/>
<feature type="domain" description="Ricin B lectin" evidence="2">
    <location>
        <begin position="34"/>
        <end position="100"/>
    </location>
</feature>
<dbReference type="InterPro" id="IPR035992">
    <property type="entry name" value="Ricin_B-like_lectins"/>
</dbReference>
<evidence type="ECO:0000313" key="4">
    <source>
        <dbReference type="Proteomes" id="UP000235672"/>
    </source>
</evidence>